<feature type="compositionally biased region" description="Low complexity" evidence="1">
    <location>
        <begin position="914"/>
        <end position="926"/>
    </location>
</feature>
<reference evidence="4 5" key="1">
    <citation type="submission" date="2021-02" db="EMBL/GenBank/DDBJ databases">
        <title>Variation within the Batrachochytrium salamandrivorans European outbreak.</title>
        <authorList>
            <person name="Kelly M."/>
            <person name="Pasmans F."/>
            <person name="Shea T.P."/>
            <person name="Munoz J.F."/>
            <person name="Carranza S."/>
            <person name="Cuomo C.A."/>
            <person name="Martel A."/>
        </authorList>
    </citation>
    <scope>NUCLEOTIDE SEQUENCE [LARGE SCALE GENOMIC DNA]</scope>
    <source>
        <strain evidence="4 5">AMFP18/2</strain>
    </source>
</reference>
<feature type="region of interest" description="Disordered" evidence="1">
    <location>
        <begin position="247"/>
        <end position="279"/>
    </location>
</feature>
<feature type="domain" description="Putative zinc-finger" evidence="3">
    <location>
        <begin position="1571"/>
        <end position="1592"/>
    </location>
</feature>
<evidence type="ECO:0000256" key="1">
    <source>
        <dbReference type="SAM" id="MobiDB-lite"/>
    </source>
</evidence>
<feature type="signal peptide" evidence="2">
    <location>
        <begin position="1"/>
        <end position="17"/>
    </location>
</feature>
<evidence type="ECO:0000259" key="3">
    <source>
        <dbReference type="Pfam" id="PF10650"/>
    </source>
</evidence>
<dbReference type="Proteomes" id="UP001648503">
    <property type="component" value="Unassembled WGS sequence"/>
</dbReference>
<feature type="chain" id="PRO_5045831130" description="Putative zinc-finger domain-containing protein" evidence="2">
    <location>
        <begin position="18"/>
        <end position="2384"/>
    </location>
</feature>
<sequence>MRSQSSFLLLFFCHVEQLKNLQRATVRVTELHSSTAATSNYKQLQTATINYKQLQATTLVVVGLIMDLNSLRKAALLSLKKNKLSKLASTASTTSSSPATPITAVDTITTGTTGTTTITTTGNTTTTTTTTTTIDTTDATTVTDSSDTITTFAAHIPEHVTLATLHESDAHTIIKIEPSVTEHPDISIIDILSDISESDNNSNHNHTSVQNDLYNDISNSPAYIEESGLYSLQELACSPEICDSTDSIDSSTHYQDSGSQSLDAASSLSPISDDASEDGSTKISCISLQALESSTDMHNSASVSPSTSRECSPIKGASACDLARNNTVDGVIAESTYSQPTSNSKELSTEITEVDIEIDSGDSVDKEEGEISDTDEPVVYVTDEVSSANLSKNDQSKDLSDSDDMDYVQTVASTPIHVNHRAMEASWGQKRTPNSKQLPNYNRQGKPRNERRQHNPEILRQSRLQNHQSHIPLSHWQQPQPPLHSYDQNVQPASQFPFFPQVEFLNQQVTPLVTTYIAPPPFHDALQPPSFMKPLPPIMFPGNGNIAVTPTHSLNMANGITMPSNIPFPPTAQIPNASMIFAALLSQRPEFFLLSKLLEFPPHMQANALLASPYLWSDIRDQICMMPSLGIELLQLPDFGIHYDVVQACLNHLAEIQPVHTTQLLPSHPPLDISQNFDAGQSSVLEFHSLAPISSIIDSISTQSAGYMYLGDSQSHSQEQPESLMHEYRSSTAPNPISNETPLGFERPLSRQLQHQHDRQHSQSKIVRNIPLSDTVNAASLKTKESDAAHDASTFGSSDLALSSFAELDNRAQGTSPASHNTSRLLKSLSKKQTMSTSDISMLKSTTRTNTYSLPATISAANSSVYRPYTSTLLETPIRPRVKFLKERPSSYVIDLSDPSDDSDSDTEYLGGVSRNISRSSSLRSSVNDLYQKSPSTSTSMLPLRSSRSSFSGSPAGSNNGSQSSIKRLELENKIKELNMLIEQRMQTKIASTTVSSESLPFLDSNLQDSRSADAVECVPSPPRAPDTTQASFIFDDPTLELSEDRGINTPLSPDDPTLELSGDRGINTPLSPDGPTLELSGDRGINTPLSPDDPTLELPEDRCINTPLSPDGPTLELPEDRGINTPLSPDDPTLELPEDRGINTPLSPDGTNISLSGSTTKSVDEAPLIPVIDAAPAHPADNNQYEKMIAIILESNTKTQILLKAIQEQCSTVALSISIPERKETETKEKLGHIYIEQAQVDEQIITLEKRQAMLSAGATKLEDEVAELRKLVASRRDNLAEYRLREKALEQDLLNGTTRLQELQLQINKKRSAAAAWLSSSGSLSINTTADLSSCIIANSADDLASASDMPIPKRPKLSDAVPLDAPICAISPDSTKSGSLYDDIAPTVIGTDPCHVASSSIPAVSSVKSNNTTDPPIKPTVINNHRSMPILDTLGISEDDSGSSDLSDFVANLLSFDTIQPLYDFGSNFLQSKSEIAYFSRLSSNGSERPAADLIPERSVHSNISLSRSASSLNSFKMTNGTTSFSPFKMYTSPLSRFRSFQHTNSKEGTEPKQSLTWSRKLDPKNTLCQYETRGGRCWDTTCAGQHFRDIALSDDEYFTELMETSAHLLTSENIGILQKELHLKRRGGAKVSELISTVLATIRAQDSALLDKNLFISAKMMAVRPTPNITPSDSDNSGGNLRYLLETSFSLPPSPPLLFSGMAKLARGEVADEKRYYERALLQEEYESLLHENAHNVDLWVRYAVSELKAPITNETIEKVSSNFNSALLILGRALIPNRSSECLWVMYIELYQRRGDPHDTRELFQQAINFLPRSVIFWWMWFLFESTQSQEEQLCVLKRMMVHLAGPVSRTLDPEKRSIAILSCCVQTAKCLVSMSRPVDAAQYLSVFLERKPLQKDVDMSFSLLPDVHPIDYLDSSHRAVLLLLSVHLSSFGFIPSNAFYDYPHHYLVQPRLFLIEWNHPLCRLSQEVTETISELFTMWLSTQADALDPPGTGRTIEPWLCAVIRNYSAMLRIVHNRSQAHILEDIHLWVPCDYMTLFDRMQCGLIDPTEALASVEKSLTGSPASFTRVNAACQLSLLAQNINTAVSLLTNSIRTCFTDMPMLSVSEAWSDRAHTISLYSHAMGLELLVASNGLSPEFKPTIQRCDLQSNFHLWANFILFTEICGVERTFSLASLFDSALKYIKGADGRAYTWMEYLRLYLPDQDTTSLATNPKQALQIFELAVSDIRISTPHPFSTLYIGSCDFLRLLSLQDNGWTTEIANHLVMHLDLSLAESFISLIASQYPNVHPLPRSILRLMKAQKVDASRLILTHHLRTRTDSDLVWRLAIQLEAACLTPKRQNRFQWLVDQARRHLKGNSLICTQVRSLMFSEVDGKFTF</sequence>
<dbReference type="InterPro" id="IPR019607">
    <property type="entry name" value="Putative_zinc-finger_domain"/>
</dbReference>
<organism evidence="4 5">
    <name type="scientific">Batrachochytrium salamandrivorans</name>
    <dbReference type="NCBI Taxonomy" id="1357716"/>
    <lineage>
        <taxon>Eukaryota</taxon>
        <taxon>Fungi</taxon>
        <taxon>Fungi incertae sedis</taxon>
        <taxon>Chytridiomycota</taxon>
        <taxon>Chytridiomycota incertae sedis</taxon>
        <taxon>Chytridiomycetes</taxon>
        <taxon>Rhizophydiales</taxon>
        <taxon>Rhizophydiales incertae sedis</taxon>
        <taxon>Batrachochytrium</taxon>
    </lineage>
</organism>
<evidence type="ECO:0000313" key="5">
    <source>
        <dbReference type="Proteomes" id="UP001648503"/>
    </source>
</evidence>
<feature type="compositionally biased region" description="Polar residues" evidence="1">
    <location>
        <begin position="253"/>
        <end position="270"/>
    </location>
</feature>
<feature type="region of interest" description="Disordered" evidence="1">
    <location>
        <begin position="712"/>
        <end position="770"/>
    </location>
</feature>
<keyword evidence="5" id="KW-1185">Reference proteome</keyword>
<name>A0ABQ8F9Z0_9FUNG</name>
<dbReference type="InterPro" id="IPR011990">
    <property type="entry name" value="TPR-like_helical_dom_sf"/>
</dbReference>
<dbReference type="InterPro" id="IPR039278">
    <property type="entry name" value="Red1"/>
</dbReference>
<gene>
    <name evidence="4" type="ORF">BASA50_006369</name>
</gene>
<dbReference type="PANTHER" id="PTHR21563:SF3">
    <property type="entry name" value="ZINC FINGER C3H1 DOMAIN-CONTAINING PROTEIN"/>
    <property type="match status" value="1"/>
</dbReference>
<keyword evidence="2" id="KW-0732">Signal</keyword>
<feature type="region of interest" description="Disordered" evidence="1">
    <location>
        <begin position="384"/>
        <end position="403"/>
    </location>
</feature>
<dbReference type="Gene3D" id="1.25.40.10">
    <property type="entry name" value="Tetratricopeptide repeat domain"/>
    <property type="match status" value="1"/>
</dbReference>
<feature type="compositionally biased region" description="Low complexity" evidence="1">
    <location>
        <begin position="934"/>
        <end position="965"/>
    </location>
</feature>
<feature type="compositionally biased region" description="Polar residues" evidence="1">
    <location>
        <begin position="730"/>
        <end position="741"/>
    </location>
</feature>
<dbReference type="SUPFAM" id="SSF48452">
    <property type="entry name" value="TPR-like"/>
    <property type="match status" value="1"/>
</dbReference>
<feature type="region of interest" description="Disordered" evidence="1">
    <location>
        <begin position="422"/>
        <end position="454"/>
    </location>
</feature>
<feature type="compositionally biased region" description="Polar residues" evidence="1">
    <location>
        <begin position="429"/>
        <end position="443"/>
    </location>
</feature>
<feature type="compositionally biased region" description="Polar residues" evidence="1">
    <location>
        <begin position="384"/>
        <end position="393"/>
    </location>
</feature>
<proteinExistence type="predicted"/>
<feature type="region of interest" description="Disordered" evidence="1">
    <location>
        <begin position="811"/>
        <end position="831"/>
    </location>
</feature>
<evidence type="ECO:0000313" key="4">
    <source>
        <dbReference type="EMBL" id="KAH6594692.1"/>
    </source>
</evidence>
<dbReference type="PANTHER" id="PTHR21563">
    <property type="entry name" value="ZINC FINGER C3H1 DOMAIN-CONTAINING PROTEIN"/>
    <property type="match status" value="1"/>
</dbReference>
<accession>A0ABQ8F9Z0</accession>
<feature type="region of interest" description="Disordered" evidence="1">
    <location>
        <begin position="1043"/>
        <end position="1098"/>
    </location>
</feature>
<evidence type="ECO:0000256" key="2">
    <source>
        <dbReference type="SAM" id="SignalP"/>
    </source>
</evidence>
<feature type="compositionally biased region" description="Polar residues" evidence="1">
    <location>
        <begin position="712"/>
        <end position="721"/>
    </location>
</feature>
<comment type="caution">
    <text evidence="4">The sequence shown here is derived from an EMBL/GenBank/DDBJ whole genome shotgun (WGS) entry which is preliminary data.</text>
</comment>
<feature type="region of interest" description="Disordered" evidence="1">
    <location>
        <begin position="893"/>
        <end position="967"/>
    </location>
</feature>
<feature type="compositionally biased region" description="Acidic residues" evidence="1">
    <location>
        <begin position="898"/>
        <end position="907"/>
    </location>
</feature>
<feature type="compositionally biased region" description="Polar residues" evidence="1">
    <location>
        <begin position="812"/>
        <end position="831"/>
    </location>
</feature>
<dbReference type="Pfam" id="PF10650">
    <property type="entry name" value="zf-C3H1"/>
    <property type="match status" value="1"/>
</dbReference>
<dbReference type="EMBL" id="JAFCIX010000330">
    <property type="protein sequence ID" value="KAH6594692.1"/>
    <property type="molecule type" value="Genomic_DNA"/>
</dbReference>
<protein>
    <recommendedName>
        <fullName evidence="3">Putative zinc-finger domain-containing protein</fullName>
    </recommendedName>
</protein>